<comment type="caution">
    <text evidence="2">The sequence shown here is derived from an EMBL/GenBank/DDBJ whole genome shotgun (WGS) entry which is preliminary data.</text>
</comment>
<accession>A0A3P1SJ33</accession>
<sequence>MKHPYTMTQHQLKLADQNISYRLYKNPTAESSRRLVMLHGAGVAGLDTWGAMVPMLTQWSEVLVPDQRGTGLTRYPDGEEYEFSVTELVNDLSSLVDHLGWWQFDLAGYSMGGMVSLIYKQRCHDRVQKQFLMEAAVLDRPCWDSTVVLRHQYSAAANHLKGPDADRGIKTFLDTISPNRKITPAVELLTIQRLGARPLGFANALHCVTEAINSINREELVAAQGDVTSFIGGYSVDLMHQYHRELAERLPNWHYFLVPGTDHSLPFQKPRQIARIMAAELQRYLS</sequence>
<feature type="domain" description="AB hydrolase-1" evidence="1">
    <location>
        <begin position="35"/>
        <end position="275"/>
    </location>
</feature>
<protein>
    <submittedName>
        <fullName evidence="2">Alpha/beta hydrolase</fullName>
    </submittedName>
</protein>
<reference evidence="2 3" key="1">
    <citation type="submission" date="2018-11" db="EMBL/GenBank/DDBJ databases">
        <title>The draft genome sequence of Amphritea balenae JAMM 1525T.</title>
        <authorList>
            <person name="Fang Z."/>
            <person name="Zhang Y."/>
            <person name="Han X."/>
        </authorList>
    </citation>
    <scope>NUCLEOTIDE SEQUENCE [LARGE SCALE GENOMIC DNA]</scope>
    <source>
        <strain evidence="2 3">JAMM 1525</strain>
    </source>
</reference>
<dbReference type="Proteomes" id="UP000267535">
    <property type="component" value="Unassembled WGS sequence"/>
</dbReference>
<evidence type="ECO:0000313" key="3">
    <source>
        <dbReference type="Proteomes" id="UP000267535"/>
    </source>
</evidence>
<gene>
    <name evidence="2" type="ORF">EHS89_20580</name>
</gene>
<dbReference type="GO" id="GO:0046464">
    <property type="term" value="P:acylglycerol catabolic process"/>
    <property type="evidence" value="ECO:0007669"/>
    <property type="project" value="TreeGrafter"/>
</dbReference>
<organism evidence="2 3">
    <name type="scientific">Amphritea balenae</name>
    <dbReference type="NCBI Taxonomy" id="452629"/>
    <lineage>
        <taxon>Bacteria</taxon>
        <taxon>Pseudomonadati</taxon>
        <taxon>Pseudomonadota</taxon>
        <taxon>Gammaproteobacteria</taxon>
        <taxon>Oceanospirillales</taxon>
        <taxon>Oceanospirillaceae</taxon>
        <taxon>Amphritea</taxon>
    </lineage>
</organism>
<dbReference type="GO" id="GO:0016020">
    <property type="term" value="C:membrane"/>
    <property type="evidence" value="ECO:0007669"/>
    <property type="project" value="TreeGrafter"/>
</dbReference>
<dbReference type="Gene3D" id="3.40.50.1820">
    <property type="entry name" value="alpha/beta hydrolase"/>
    <property type="match status" value="1"/>
</dbReference>
<keyword evidence="2" id="KW-0378">Hydrolase</keyword>
<dbReference type="AlphaFoldDB" id="A0A3P1SJ33"/>
<dbReference type="InterPro" id="IPR000073">
    <property type="entry name" value="AB_hydrolase_1"/>
</dbReference>
<dbReference type="Pfam" id="PF12697">
    <property type="entry name" value="Abhydrolase_6"/>
    <property type="match status" value="1"/>
</dbReference>
<dbReference type="EMBL" id="RQXV01000018">
    <property type="protein sequence ID" value="RRC96755.1"/>
    <property type="molecule type" value="Genomic_DNA"/>
</dbReference>
<dbReference type="OrthoDB" id="6159976at2"/>
<name>A0A3P1SJ33_9GAMM</name>
<dbReference type="InterPro" id="IPR029058">
    <property type="entry name" value="AB_hydrolase_fold"/>
</dbReference>
<keyword evidence="3" id="KW-1185">Reference proteome</keyword>
<dbReference type="PANTHER" id="PTHR43798">
    <property type="entry name" value="MONOACYLGLYCEROL LIPASE"/>
    <property type="match status" value="1"/>
</dbReference>
<dbReference type="InterPro" id="IPR050266">
    <property type="entry name" value="AB_hydrolase_sf"/>
</dbReference>
<dbReference type="RefSeq" id="WP_124928058.1">
    <property type="nucleotide sequence ID" value="NZ_RQXV01000018.1"/>
</dbReference>
<evidence type="ECO:0000313" key="2">
    <source>
        <dbReference type="EMBL" id="RRC96755.1"/>
    </source>
</evidence>
<proteinExistence type="predicted"/>
<evidence type="ECO:0000259" key="1">
    <source>
        <dbReference type="Pfam" id="PF12697"/>
    </source>
</evidence>
<dbReference type="PANTHER" id="PTHR43798:SF5">
    <property type="entry name" value="MONOACYLGLYCEROL LIPASE ABHD6"/>
    <property type="match status" value="1"/>
</dbReference>
<dbReference type="GO" id="GO:0047372">
    <property type="term" value="F:monoacylglycerol lipase activity"/>
    <property type="evidence" value="ECO:0007669"/>
    <property type="project" value="TreeGrafter"/>
</dbReference>
<dbReference type="SUPFAM" id="SSF53474">
    <property type="entry name" value="alpha/beta-Hydrolases"/>
    <property type="match status" value="1"/>
</dbReference>